<evidence type="ECO:0000313" key="2">
    <source>
        <dbReference type="EMBL" id="ACG80034.1"/>
    </source>
</evidence>
<reference evidence="2 3" key="1">
    <citation type="journal article" date="2008" name="BMC Genomics">
        <title>Complete genome of Phenylobacterium zucineum - a novel facultative intracellular bacterium isolated from human erythroleukemia cell line K562.</title>
        <authorList>
            <person name="Luo Y."/>
            <person name="Xu X."/>
            <person name="Ding Z."/>
            <person name="Liu Z."/>
            <person name="Zhang B."/>
            <person name="Yan Z."/>
            <person name="Sun J."/>
            <person name="Hu S."/>
            <person name="Hu X."/>
        </authorList>
    </citation>
    <scope>NUCLEOTIDE SEQUENCE [LARGE SCALE GENOMIC DNA]</scope>
    <source>
        <strain evidence="3">HLK1</strain>
        <plasmid evidence="3">HLK1</plasmid>
        <plasmid evidence="3">Plasmid pHLK1</plasmid>
    </source>
</reference>
<feature type="region of interest" description="Disordered" evidence="1">
    <location>
        <begin position="1"/>
        <end position="213"/>
    </location>
</feature>
<keyword evidence="2" id="KW-0614">Plasmid</keyword>
<feature type="compositionally biased region" description="Low complexity" evidence="1">
    <location>
        <begin position="27"/>
        <end position="39"/>
    </location>
</feature>
<feature type="compositionally biased region" description="Basic residues" evidence="1">
    <location>
        <begin position="170"/>
        <end position="184"/>
    </location>
</feature>
<feature type="compositionally biased region" description="Basic and acidic residues" evidence="1">
    <location>
        <begin position="12"/>
        <end position="26"/>
    </location>
</feature>
<organism evidence="2 3">
    <name type="scientific">Phenylobacterium zucineum (strain HLK1)</name>
    <dbReference type="NCBI Taxonomy" id="450851"/>
    <lineage>
        <taxon>Bacteria</taxon>
        <taxon>Pseudomonadati</taxon>
        <taxon>Pseudomonadota</taxon>
        <taxon>Alphaproteobacteria</taxon>
        <taxon>Caulobacterales</taxon>
        <taxon>Caulobacteraceae</taxon>
        <taxon>Phenylobacterium</taxon>
    </lineage>
</organism>
<name>B4RI59_PHEZH</name>
<dbReference type="KEGG" id="pzu:PHZ_p0091"/>
<proteinExistence type="predicted"/>
<gene>
    <name evidence="2" type="ordered locus">PHZ_p0091</name>
</gene>
<dbReference type="EMBL" id="CP000748">
    <property type="protein sequence ID" value="ACG80034.1"/>
    <property type="molecule type" value="Genomic_DNA"/>
</dbReference>
<dbReference type="AlphaFoldDB" id="B4RI59"/>
<geneLocation type="plasmid" evidence="3">
    <name>pHLK1</name>
</geneLocation>
<accession>B4RI59</accession>
<protein>
    <submittedName>
        <fullName evidence="2">Putative ChaX protein</fullName>
    </submittedName>
</protein>
<feature type="compositionally biased region" description="Low complexity" evidence="1">
    <location>
        <begin position="132"/>
        <end position="153"/>
    </location>
</feature>
<feature type="compositionally biased region" description="Basic residues" evidence="1">
    <location>
        <begin position="116"/>
        <end position="131"/>
    </location>
</feature>
<dbReference type="HOGENOM" id="CLU_1293321_0_0_5"/>
<sequence>MEGVGGFGPAHQRLDPRRAARLERHGPAPGRGAAAAHGRTLVRPDHGHGVGGQGRGVAAGGDRRGRGPKVEICRIEHGSTPISSGRARPPDRATASRTPLRTRRPPQDRTGPGRPARPRRPRSARSRRGLRARGPGPSSKGSAASPRGTARRGWPPRRARRRPFSDPVGRRRRGDRRSRSRKGGTRPGFGLSWRSSGKDPAPPAPGADGAALS</sequence>
<evidence type="ECO:0000256" key="1">
    <source>
        <dbReference type="SAM" id="MobiDB-lite"/>
    </source>
</evidence>
<keyword evidence="3" id="KW-1185">Reference proteome</keyword>
<dbReference type="Proteomes" id="UP000001868">
    <property type="component" value="Plasmid pHLK1"/>
</dbReference>
<feature type="compositionally biased region" description="Gly residues" evidence="1">
    <location>
        <begin position="49"/>
        <end position="59"/>
    </location>
</feature>
<evidence type="ECO:0000313" key="3">
    <source>
        <dbReference type="Proteomes" id="UP000001868"/>
    </source>
</evidence>
<feature type="compositionally biased region" description="Basic and acidic residues" evidence="1">
    <location>
        <begin position="61"/>
        <end position="77"/>
    </location>
</feature>